<keyword evidence="3" id="KW-1185">Reference proteome</keyword>
<dbReference type="HOGENOM" id="CLU_660704_0_0_1"/>
<name>G7DVL2_MIXOS</name>
<dbReference type="InParanoid" id="G7DVL2"/>
<organism evidence="2 3">
    <name type="scientific">Mixia osmundae (strain CBS 9802 / IAM 14324 / JCM 22182 / KY 12970)</name>
    <dbReference type="NCBI Taxonomy" id="764103"/>
    <lineage>
        <taxon>Eukaryota</taxon>
        <taxon>Fungi</taxon>
        <taxon>Dikarya</taxon>
        <taxon>Basidiomycota</taxon>
        <taxon>Pucciniomycotina</taxon>
        <taxon>Mixiomycetes</taxon>
        <taxon>Mixiales</taxon>
        <taxon>Mixiaceae</taxon>
        <taxon>Mixia</taxon>
    </lineage>
</organism>
<evidence type="ECO:0000313" key="3">
    <source>
        <dbReference type="Proteomes" id="UP000009131"/>
    </source>
</evidence>
<dbReference type="AlphaFoldDB" id="G7DVL2"/>
<comment type="caution">
    <text evidence="2">The sequence shown here is derived from an EMBL/GenBank/DDBJ whole genome shotgun (WGS) entry which is preliminary data.</text>
</comment>
<sequence length="416" mass="45872">MATTEPRNAWQKLKLRLRGDVAIRQEKYDHRDVLKASIGSPIKVSALSPTMTRQIITNADKRILIWLDEVNAAAKESINIKSQMYDAPCQIAQIAESCQSEGTGPSSFEAHGVGEFSEAIIRPLRVKTRKSSSPPISPVMTQCEPTLSPLDTKSTRRACTSHFLPRNRVSSLTTAAQGRQTMPPLSHSLPCSAPTGELRTSIAKASLASSISRTNALKFPTPPRRSPQSWRNLLKVPDESADTLIDETSQDTVPLIAGRLADRRVSKAPRWSRPLSRLFHAATSEPKSMATQRYSVSSSFYSSDSQTLASFGAHDPLSARHASVISTDIALKQAEVVKQRERLTLLPKTIELSAERMGITDVEAEISETLNELCTAQYQAALNELRHSTSPRRCRMHSRSCTSMKGYIEPARSYCS</sequence>
<feature type="region of interest" description="Disordered" evidence="1">
    <location>
        <begin position="127"/>
        <end position="151"/>
    </location>
</feature>
<reference evidence="2 3" key="2">
    <citation type="journal article" date="2012" name="Open Biol.">
        <title>Characteristics of nucleosomes and linker DNA regions on the genome of the basidiomycete Mixia osmundae revealed by mono- and dinucleosome mapping.</title>
        <authorList>
            <person name="Nishida H."/>
            <person name="Kondo S."/>
            <person name="Matsumoto T."/>
            <person name="Suzuki Y."/>
            <person name="Yoshikawa H."/>
            <person name="Taylor T.D."/>
            <person name="Sugiyama J."/>
        </authorList>
    </citation>
    <scope>NUCLEOTIDE SEQUENCE [LARGE SCALE GENOMIC DNA]</scope>
    <source>
        <strain evidence="3">CBS 9802 / IAM 14324 / JCM 22182 / KY 12970</strain>
    </source>
</reference>
<reference evidence="2 3" key="1">
    <citation type="journal article" date="2011" name="J. Gen. Appl. Microbiol.">
        <title>Draft genome sequencing of the enigmatic basidiomycete Mixia osmundae.</title>
        <authorList>
            <person name="Nishida H."/>
            <person name="Nagatsuka Y."/>
            <person name="Sugiyama J."/>
        </authorList>
    </citation>
    <scope>NUCLEOTIDE SEQUENCE [LARGE SCALE GENOMIC DNA]</scope>
    <source>
        <strain evidence="3">CBS 9802 / IAM 14324 / JCM 22182 / KY 12970</strain>
    </source>
</reference>
<feature type="compositionally biased region" description="Polar residues" evidence="1">
    <location>
        <begin position="131"/>
        <end position="151"/>
    </location>
</feature>
<gene>
    <name evidence="2" type="primary">Mo01274</name>
    <name evidence="2" type="ORF">E5Q_01274</name>
</gene>
<dbReference type="EMBL" id="BABT02000044">
    <property type="protein sequence ID" value="GAA94622.1"/>
    <property type="molecule type" value="Genomic_DNA"/>
</dbReference>
<evidence type="ECO:0000313" key="2">
    <source>
        <dbReference type="EMBL" id="GAA94622.1"/>
    </source>
</evidence>
<evidence type="ECO:0000256" key="1">
    <source>
        <dbReference type="SAM" id="MobiDB-lite"/>
    </source>
</evidence>
<proteinExistence type="predicted"/>
<accession>G7DVL2</accession>
<protein>
    <submittedName>
        <fullName evidence="2">Uncharacterized protein</fullName>
    </submittedName>
</protein>
<dbReference type="Proteomes" id="UP000009131">
    <property type="component" value="Unassembled WGS sequence"/>
</dbReference>